<protein>
    <submittedName>
        <fullName evidence="2">Chimerin (Chimaerin) 1</fullName>
    </submittedName>
</protein>
<proteinExistence type="predicted"/>
<accession>A0AC35U317</accession>
<dbReference type="WBParaSite" id="RSKR_0000730600.1">
    <property type="protein sequence ID" value="RSKR_0000730600.1"/>
    <property type="gene ID" value="RSKR_0000730600"/>
</dbReference>
<evidence type="ECO:0000313" key="2">
    <source>
        <dbReference type="WBParaSite" id="RSKR_0000730600.1"/>
    </source>
</evidence>
<sequence>MVADGLISMFMEKYAADYIKKMADEAEYDQSPYSLHQKNATNSDNLMELLGSEMKRAHNFESFTFKMPHYCDYCRNYLWGIISNGYRCTNCSFAAHKKCSEKARLDCRPEAKYVKRMFAVDLTTLCIAHSVTIAPVFKQCIIEVERRGLQMEGIYRVSASHEQMDRLRKQFDTNPTSVNLQEVDDIHTVAGLLKLYLRLLPQQLVPFSNFQILCEAYERSSNTIERGKNVRKALGMLDKCNCYTLEALLCHLRNVAKNADKNKMSVANISTIFSPTVFCSGIIPSLPQQQHTLLQFLILTEGIVPYV</sequence>
<organism evidence="1 2">
    <name type="scientific">Rhabditophanes sp. KR3021</name>
    <dbReference type="NCBI Taxonomy" id="114890"/>
    <lineage>
        <taxon>Eukaryota</taxon>
        <taxon>Metazoa</taxon>
        <taxon>Ecdysozoa</taxon>
        <taxon>Nematoda</taxon>
        <taxon>Chromadorea</taxon>
        <taxon>Rhabditida</taxon>
        <taxon>Tylenchina</taxon>
        <taxon>Panagrolaimomorpha</taxon>
        <taxon>Strongyloidoidea</taxon>
        <taxon>Alloionematidae</taxon>
        <taxon>Rhabditophanes</taxon>
    </lineage>
</organism>
<reference evidence="2" key="1">
    <citation type="submission" date="2016-11" db="UniProtKB">
        <authorList>
            <consortium name="WormBaseParasite"/>
        </authorList>
    </citation>
    <scope>IDENTIFICATION</scope>
    <source>
        <strain evidence="2">KR3021</strain>
    </source>
</reference>
<dbReference type="Proteomes" id="UP000095286">
    <property type="component" value="Unplaced"/>
</dbReference>
<evidence type="ECO:0000313" key="1">
    <source>
        <dbReference type="Proteomes" id="UP000095286"/>
    </source>
</evidence>
<name>A0AC35U317_9BILA</name>